<dbReference type="Proteomes" id="UP000694925">
    <property type="component" value="Unplaced"/>
</dbReference>
<evidence type="ECO:0000313" key="3">
    <source>
        <dbReference type="RefSeq" id="XP_017887819.1"/>
    </source>
</evidence>
<organism evidence="2 3">
    <name type="scientific">Ceratina calcarata</name>
    <dbReference type="NCBI Taxonomy" id="156304"/>
    <lineage>
        <taxon>Eukaryota</taxon>
        <taxon>Metazoa</taxon>
        <taxon>Ecdysozoa</taxon>
        <taxon>Arthropoda</taxon>
        <taxon>Hexapoda</taxon>
        <taxon>Insecta</taxon>
        <taxon>Pterygota</taxon>
        <taxon>Neoptera</taxon>
        <taxon>Endopterygota</taxon>
        <taxon>Hymenoptera</taxon>
        <taxon>Apocrita</taxon>
        <taxon>Aculeata</taxon>
        <taxon>Apoidea</taxon>
        <taxon>Anthophila</taxon>
        <taxon>Apidae</taxon>
        <taxon>Ceratina</taxon>
        <taxon>Zadontomerus</taxon>
    </lineage>
</organism>
<keyword evidence="1" id="KW-0732">Signal</keyword>
<dbReference type="GeneID" id="108629573"/>
<dbReference type="Pfam" id="PF06585">
    <property type="entry name" value="JHBP"/>
    <property type="match status" value="1"/>
</dbReference>
<evidence type="ECO:0000313" key="2">
    <source>
        <dbReference type="Proteomes" id="UP000694925"/>
    </source>
</evidence>
<sequence length="248" mass="28261">MSFQVVLAAVLAAFAVTLVSGDNQLPATVKTCKKDSEDFSSCLRLAIQEAWPTFIQGLPDFNIPPLDPYYVESHVMDYKNGQLRSHVTATDVRAYGLAKIRFLSVKPEINGDFFRLEIDMELPKILVEGNYKAEGSLSKTFKVGGKGFFNASMEDIRGTWDISGHIVNDKWNVEHFRVAPTIGDMKIWFSDLFHGNEDLNRAALTLANEYWPVVYRTMLPTLMDEWDTYFTEFINRFFSKIPFSTVFP</sequence>
<feature type="chain" id="PRO_5042481534" evidence="1">
    <location>
        <begin position="22"/>
        <end position="248"/>
    </location>
</feature>
<dbReference type="PANTHER" id="PTHR11008">
    <property type="entry name" value="PROTEIN TAKEOUT-LIKE PROTEIN"/>
    <property type="match status" value="1"/>
</dbReference>
<protein>
    <submittedName>
        <fullName evidence="3">Uncharacterized protein LOC108629573</fullName>
    </submittedName>
</protein>
<dbReference type="GO" id="GO:0005615">
    <property type="term" value="C:extracellular space"/>
    <property type="evidence" value="ECO:0007669"/>
    <property type="project" value="TreeGrafter"/>
</dbReference>
<accession>A0AAJ7JA65</accession>
<dbReference type="KEGG" id="ccal:108629573"/>
<reference evidence="3" key="1">
    <citation type="submission" date="2025-08" db="UniProtKB">
        <authorList>
            <consortium name="RefSeq"/>
        </authorList>
    </citation>
    <scope>IDENTIFICATION</scope>
    <source>
        <tissue evidence="3">Whole body</tissue>
    </source>
</reference>
<feature type="signal peptide" evidence="1">
    <location>
        <begin position="1"/>
        <end position="21"/>
    </location>
</feature>
<dbReference type="InterPro" id="IPR010562">
    <property type="entry name" value="Haemolymph_juvenile_hormone-bd"/>
</dbReference>
<keyword evidence="2" id="KW-1185">Reference proteome</keyword>
<dbReference type="AlphaFoldDB" id="A0AAJ7JA65"/>
<dbReference type="PANTHER" id="PTHR11008:SF18">
    <property type="entry name" value="BCDNA.GH05536-RELATED"/>
    <property type="match status" value="1"/>
</dbReference>
<dbReference type="SMART" id="SM00700">
    <property type="entry name" value="JHBP"/>
    <property type="match status" value="1"/>
</dbReference>
<dbReference type="RefSeq" id="XP_017887819.1">
    <property type="nucleotide sequence ID" value="XM_018032330.2"/>
</dbReference>
<gene>
    <name evidence="3" type="primary">LOC108629573</name>
</gene>
<dbReference type="InterPro" id="IPR038606">
    <property type="entry name" value="To_sf"/>
</dbReference>
<evidence type="ECO:0000256" key="1">
    <source>
        <dbReference type="SAM" id="SignalP"/>
    </source>
</evidence>
<dbReference type="Gene3D" id="3.15.10.30">
    <property type="entry name" value="Haemolymph juvenile hormone binding protein"/>
    <property type="match status" value="1"/>
</dbReference>
<name>A0AAJ7JA65_9HYME</name>
<proteinExistence type="predicted"/>